<dbReference type="STRING" id="999630.TUZN_0066"/>
<name>F2L122_THEU7</name>
<dbReference type="Pfam" id="PF05942">
    <property type="entry name" value="PaREP1"/>
    <property type="match status" value="1"/>
</dbReference>
<dbReference type="KEGG" id="tuz:TUZN_0066"/>
<dbReference type="EMBL" id="CP002590">
    <property type="protein sequence ID" value="AEA11571.1"/>
    <property type="molecule type" value="Genomic_DNA"/>
</dbReference>
<organism evidence="1 2">
    <name type="scientific">Thermoproteus uzoniensis (strain 768-20)</name>
    <dbReference type="NCBI Taxonomy" id="999630"/>
    <lineage>
        <taxon>Archaea</taxon>
        <taxon>Thermoproteota</taxon>
        <taxon>Thermoprotei</taxon>
        <taxon>Thermoproteales</taxon>
        <taxon>Thermoproteaceae</taxon>
        <taxon>Thermoproteus</taxon>
    </lineage>
</organism>
<reference evidence="1 2" key="1">
    <citation type="journal article" date="2011" name="J. Bacteriol.">
        <title>Complete genome sequence of the thermoacidophilic crenarchaeon Thermoproteus uzoniensis 768-20.</title>
        <authorList>
            <person name="Mardanov A.V."/>
            <person name="Gumerov V.M."/>
            <person name="Beletsky A.V."/>
            <person name="Prokofeva M.I."/>
            <person name="Bonch-Osmolovskaya E.A."/>
            <person name="Ravin N.V."/>
            <person name="Skryabin K.G."/>
        </authorList>
    </citation>
    <scope>NUCLEOTIDE SEQUENCE [LARGE SCALE GENOMIC DNA]</scope>
    <source>
        <strain evidence="1 2">768-20</strain>
    </source>
</reference>
<dbReference type="Proteomes" id="UP000008138">
    <property type="component" value="Chromosome"/>
</dbReference>
<evidence type="ECO:0000313" key="2">
    <source>
        <dbReference type="Proteomes" id="UP000008138"/>
    </source>
</evidence>
<sequence>MEIAHVDLERLAEARLDEVRAELAVAKEFLKSGVLRNAAGKAFQAWKSYLSYLAIRNRHVLKTEGYKRLDGRRAVPRSEWLAAVVPTSFMLKIATALSEVDGEAVELTALALALHEYQYNGPDCVLSKVPDDETAAGLISALLSRIERRLGGL</sequence>
<dbReference type="InterPro" id="IPR010268">
    <property type="entry name" value="PaREP1"/>
</dbReference>
<proteinExistence type="predicted"/>
<dbReference type="HOGENOM" id="CLU_118419_1_0_2"/>
<accession>F2L122</accession>
<gene>
    <name evidence="1" type="ordered locus">TUZN_0066</name>
</gene>
<reference key="2">
    <citation type="submission" date="2011-03" db="EMBL/GenBank/DDBJ databases">
        <title>Complete genome sequence of the thermoacidophilic crenarchaeon Thermoproteus uzoniensis 768-20.</title>
        <authorList>
            <person name="Mardanov A.V."/>
            <person name="Gumerov V.M."/>
            <person name="Beletsky A.V."/>
            <person name="Prokofeva M.I."/>
            <person name="Bonch-Osmolovskaya E.A."/>
            <person name="Ravin N.V."/>
            <person name="Skryabin K.G."/>
        </authorList>
    </citation>
    <scope>NUCLEOTIDE SEQUENCE</scope>
    <source>
        <strain>768-20</strain>
    </source>
</reference>
<protein>
    <submittedName>
        <fullName evidence="1">PaREP1 domain containing protein</fullName>
    </submittedName>
</protein>
<evidence type="ECO:0000313" key="1">
    <source>
        <dbReference type="EMBL" id="AEA11571.1"/>
    </source>
</evidence>
<keyword evidence="2" id="KW-1185">Reference proteome</keyword>
<dbReference type="eggNOG" id="arCOG03709">
    <property type="taxonomic scope" value="Archaea"/>
</dbReference>
<dbReference type="RefSeq" id="WP_013678907.1">
    <property type="nucleotide sequence ID" value="NC_015315.1"/>
</dbReference>
<dbReference type="GeneID" id="10359620"/>
<dbReference type="AlphaFoldDB" id="F2L122"/>